<dbReference type="Pfam" id="PF20225">
    <property type="entry name" value="DUF6584"/>
    <property type="match status" value="1"/>
</dbReference>
<feature type="transmembrane region" description="Helical" evidence="1">
    <location>
        <begin position="140"/>
        <end position="165"/>
    </location>
</feature>
<keyword evidence="1" id="KW-0812">Transmembrane</keyword>
<accession>A0A2T0TAW7</accession>
<keyword evidence="1" id="KW-1133">Transmembrane helix</keyword>
<dbReference type="OrthoDB" id="3381914at2"/>
<reference evidence="2 3" key="1">
    <citation type="submission" date="2018-03" db="EMBL/GenBank/DDBJ databases">
        <title>Genomic Encyclopedia of Archaeal and Bacterial Type Strains, Phase II (KMG-II): from individual species to whole genera.</title>
        <authorList>
            <person name="Goeker M."/>
        </authorList>
    </citation>
    <scope>NUCLEOTIDE SEQUENCE [LARGE SCALE GENOMIC DNA]</scope>
    <source>
        <strain evidence="2 3">DSM 44720</strain>
    </source>
</reference>
<protein>
    <submittedName>
        <fullName evidence="2">Uncharacterized protein</fullName>
    </submittedName>
</protein>
<keyword evidence="3" id="KW-1185">Reference proteome</keyword>
<proteinExistence type="predicted"/>
<evidence type="ECO:0000313" key="2">
    <source>
        <dbReference type="EMBL" id="PRY42812.1"/>
    </source>
</evidence>
<comment type="caution">
    <text evidence="2">The sequence shown here is derived from an EMBL/GenBank/DDBJ whole genome shotgun (WGS) entry which is preliminary data.</text>
</comment>
<evidence type="ECO:0000256" key="1">
    <source>
        <dbReference type="SAM" id="Phobius"/>
    </source>
</evidence>
<gene>
    <name evidence="2" type="ORF">CLV43_104649</name>
</gene>
<evidence type="ECO:0000313" key="3">
    <source>
        <dbReference type="Proteomes" id="UP000239494"/>
    </source>
</evidence>
<name>A0A2T0TAW7_9PSEU</name>
<organism evidence="2 3">
    <name type="scientific">Umezawaea tangerina</name>
    <dbReference type="NCBI Taxonomy" id="84725"/>
    <lineage>
        <taxon>Bacteria</taxon>
        <taxon>Bacillati</taxon>
        <taxon>Actinomycetota</taxon>
        <taxon>Actinomycetes</taxon>
        <taxon>Pseudonocardiales</taxon>
        <taxon>Pseudonocardiaceae</taxon>
        <taxon>Umezawaea</taxon>
    </lineage>
</organism>
<dbReference type="AlphaFoldDB" id="A0A2T0TAW7"/>
<dbReference type="InterPro" id="IPR046491">
    <property type="entry name" value="DUF6584"/>
</dbReference>
<sequence>MPVEVTLHRATEELARGDLASVLRARQRLAGLVGSYPTRLDLRDKLAAVYRVLGNTVQAGRWSYLSEVRDDVEVIAFEHAYKTPVARLTALNWVGGENAADTETARTRLMAVHRAATEQIQDELTAAEQVEPGRSWVTCALMALGLAVMALLVVIGAITVVRFGYRMLVA</sequence>
<keyword evidence="1" id="KW-0472">Membrane</keyword>
<dbReference type="Proteomes" id="UP000239494">
    <property type="component" value="Unassembled WGS sequence"/>
</dbReference>
<dbReference type="EMBL" id="PVTF01000004">
    <property type="protein sequence ID" value="PRY42812.1"/>
    <property type="molecule type" value="Genomic_DNA"/>
</dbReference>
<dbReference type="RefSeq" id="WP_106188167.1">
    <property type="nucleotide sequence ID" value="NZ_PVTF01000004.1"/>
</dbReference>